<dbReference type="Pfam" id="PF00072">
    <property type="entry name" value="Response_reg"/>
    <property type="match status" value="1"/>
</dbReference>
<dbReference type="SMART" id="SM00387">
    <property type="entry name" value="HATPase_c"/>
    <property type="match status" value="1"/>
</dbReference>
<dbReference type="PANTHER" id="PTHR43065:SF49">
    <property type="entry name" value="HISTIDINE KINASE"/>
    <property type="match status" value="1"/>
</dbReference>
<dbReference type="InterPro" id="IPR000700">
    <property type="entry name" value="PAS-assoc_C"/>
</dbReference>
<feature type="domain" description="PAS" evidence="7">
    <location>
        <begin position="165"/>
        <end position="235"/>
    </location>
</feature>
<dbReference type="InterPro" id="IPR001789">
    <property type="entry name" value="Sig_transdc_resp-reg_receiver"/>
</dbReference>
<dbReference type="Gene3D" id="1.10.287.130">
    <property type="match status" value="1"/>
</dbReference>
<dbReference type="PROSITE" id="PS50110">
    <property type="entry name" value="RESPONSE_REGULATORY"/>
    <property type="match status" value="1"/>
</dbReference>
<geneLocation type="plasmid" evidence="9">
    <name>pMOC1</name>
</geneLocation>
<dbReference type="InterPro" id="IPR005467">
    <property type="entry name" value="His_kinase_dom"/>
</dbReference>
<dbReference type="SUPFAM" id="SSF47384">
    <property type="entry name" value="Homodimeric domain of signal transducing histidine kinase"/>
    <property type="match status" value="1"/>
</dbReference>
<evidence type="ECO:0000259" key="5">
    <source>
        <dbReference type="PROSITE" id="PS50109"/>
    </source>
</evidence>
<dbReference type="Gene3D" id="3.30.450.20">
    <property type="entry name" value="PAS domain"/>
    <property type="match status" value="3"/>
</dbReference>
<dbReference type="Gene3D" id="3.40.50.2300">
    <property type="match status" value="1"/>
</dbReference>
<dbReference type="InterPro" id="IPR003594">
    <property type="entry name" value="HATPase_dom"/>
</dbReference>
<dbReference type="SMART" id="SM00388">
    <property type="entry name" value="HisKA"/>
    <property type="match status" value="1"/>
</dbReference>
<dbReference type="SUPFAM" id="SSF55785">
    <property type="entry name" value="PYP-like sensor domain (PAS domain)"/>
    <property type="match status" value="3"/>
</dbReference>
<dbReference type="SMART" id="SM00091">
    <property type="entry name" value="PAS"/>
    <property type="match status" value="2"/>
</dbReference>
<dbReference type="EMBL" id="JX627580">
    <property type="protein sequence ID" value="AGO88330.1"/>
    <property type="molecule type" value="Genomic_DNA"/>
</dbReference>
<feature type="domain" description="PAS" evidence="7">
    <location>
        <begin position="301"/>
        <end position="371"/>
    </location>
</feature>
<name>A0A088B2B4_9HYPH</name>
<dbReference type="SUPFAM" id="SSF55874">
    <property type="entry name" value="ATPase domain of HSP90 chaperone/DNA topoisomerase II/histidine kinase"/>
    <property type="match status" value="1"/>
</dbReference>
<evidence type="ECO:0000259" key="8">
    <source>
        <dbReference type="PROSITE" id="PS50113"/>
    </source>
</evidence>
<evidence type="ECO:0000256" key="2">
    <source>
        <dbReference type="ARBA" id="ARBA00012438"/>
    </source>
</evidence>
<evidence type="ECO:0000256" key="3">
    <source>
        <dbReference type="ARBA" id="ARBA00022553"/>
    </source>
</evidence>
<feature type="modified residue" description="4-aspartylphosphate" evidence="4">
    <location>
        <position position="734"/>
    </location>
</feature>
<dbReference type="InterPro" id="IPR013656">
    <property type="entry name" value="PAS_4"/>
</dbReference>
<dbReference type="InterPro" id="IPR004358">
    <property type="entry name" value="Sig_transdc_His_kin-like_C"/>
</dbReference>
<dbReference type="NCBIfam" id="TIGR00229">
    <property type="entry name" value="sensory_box"/>
    <property type="match status" value="2"/>
</dbReference>
<keyword evidence="9" id="KW-0614">Plasmid</keyword>
<dbReference type="Pfam" id="PF08448">
    <property type="entry name" value="PAS_4"/>
    <property type="match status" value="2"/>
</dbReference>
<dbReference type="GO" id="GO:0000155">
    <property type="term" value="F:phosphorelay sensor kinase activity"/>
    <property type="evidence" value="ECO:0007669"/>
    <property type="project" value="InterPro"/>
</dbReference>
<dbReference type="Gene3D" id="3.30.565.10">
    <property type="entry name" value="Histidine kinase-like ATPase, C-terminal domain"/>
    <property type="match status" value="1"/>
</dbReference>
<evidence type="ECO:0000259" key="6">
    <source>
        <dbReference type="PROSITE" id="PS50110"/>
    </source>
</evidence>
<dbReference type="Pfam" id="PF02518">
    <property type="entry name" value="HATPase_c"/>
    <property type="match status" value="1"/>
</dbReference>
<dbReference type="PROSITE" id="PS50113">
    <property type="entry name" value="PAC"/>
    <property type="match status" value="2"/>
</dbReference>
<reference evidence="9" key="1">
    <citation type="journal article" date="2014" name="PLoS ONE">
        <title>Genome Information of Methylobacterium oryzae, a Plant-Probiotic Methylotroph in the Phyllosphere.</title>
        <authorList>
            <person name="Kwak M.J."/>
            <person name="Jeong H."/>
            <person name="Madhaiyan M."/>
            <person name="Lee Y."/>
            <person name="Sa T.M."/>
            <person name="Oh T.K."/>
            <person name="Kim J.F."/>
        </authorList>
    </citation>
    <scope>NUCLEOTIDE SEQUENCE</scope>
    <source>
        <strain evidence="9">CBMB20</strain>
        <plasmid evidence="9">pMOC1</plasmid>
    </source>
</reference>
<dbReference type="InterPro" id="IPR036890">
    <property type="entry name" value="HATPase_C_sf"/>
</dbReference>
<protein>
    <recommendedName>
        <fullName evidence="2">histidine kinase</fullName>
        <ecNumber evidence="2">2.7.13.3</ecNumber>
    </recommendedName>
</protein>
<comment type="catalytic activity">
    <reaction evidence="1">
        <text>ATP + protein L-histidine = ADP + protein N-phospho-L-histidine.</text>
        <dbReference type="EC" id="2.7.13.3"/>
    </reaction>
</comment>
<evidence type="ECO:0000313" key="9">
    <source>
        <dbReference type="EMBL" id="AGO88330.1"/>
    </source>
</evidence>
<evidence type="ECO:0000259" key="7">
    <source>
        <dbReference type="PROSITE" id="PS50112"/>
    </source>
</evidence>
<dbReference type="PRINTS" id="PR00344">
    <property type="entry name" value="BCTRLSENSOR"/>
</dbReference>
<dbReference type="CDD" id="cd00082">
    <property type="entry name" value="HisKA"/>
    <property type="match status" value="1"/>
</dbReference>
<gene>
    <name evidence="9" type="ORF">MOC_1p0092</name>
</gene>
<dbReference type="InterPro" id="IPR003661">
    <property type="entry name" value="HisK_dim/P_dom"/>
</dbReference>
<dbReference type="PROSITE" id="PS50112">
    <property type="entry name" value="PAS"/>
    <property type="match status" value="2"/>
</dbReference>
<dbReference type="PANTHER" id="PTHR43065">
    <property type="entry name" value="SENSOR HISTIDINE KINASE"/>
    <property type="match status" value="1"/>
</dbReference>
<dbReference type="Pfam" id="PF08447">
    <property type="entry name" value="PAS_3"/>
    <property type="match status" value="1"/>
</dbReference>
<dbReference type="InterPro" id="IPR001610">
    <property type="entry name" value="PAC"/>
</dbReference>
<feature type="domain" description="Response regulatory" evidence="6">
    <location>
        <begin position="683"/>
        <end position="796"/>
    </location>
</feature>
<dbReference type="InterPro" id="IPR013655">
    <property type="entry name" value="PAS_fold_3"/>
</dbReference>
<dbReference type="InterPro" id="IPR000014">
    <property type="entry name" value="PAS"/>
</dbReference>
<evidence type="ECO:0000256" key="4">
    <source>
        <dbReference type="PROSITE-ProRule" id="PRU00169"/>
    </source>
</evidence>
<dbReference type="InterPro" id="IPR011006">
    <property type="entry name" value="CheY-like_superfamily"/>
</dbReference>
<feature type="domain" description="PAC" evidence="8">
    <location>
        <begin position="237"/>
        <end position="289"/>
    </location>
</feature>
<dbReference type="InterPro" id="IPR036097">
    <property type="entry name" value="HisK_dim/P_sf"/>
</dbReference>
<keyword evidence="3 4" id="KW-0597">Phosphoprotein</keyword>
<dbReference type="SMART" id="SM00448">
    <property type="entry name" value="REC"/>
    <property type="match status" value="1"/>
</dbReference>
<organism evidence="9">
    <name type="scientific">Methylobacterium oryzae CBMB20</name>
    <dbReference type="NCBI Taxonomy" id="693986"/>
    <lineage>
        <taxon>Bacteria</taxon>
        <taxon>Pseudomonadati</taxon>
        <taxon>Pseudomonadota</taxon>
        <taxon>Alphaproteobacteria</taxon>
        <taxon>Hyphomicrobiales</taxon>
        <taxon>Methylobacteriaceae</taxon>
        <taxon>Methylobacterium</taxon>
    </lineage>
</organism>
<sequence>MSRPNEFPQAGGEMGALVRAHDWSRTPLGPITGWPAALKVTLNLVLASPESMFLAWGPDLTFFFNDTYRPILGPRLSWALGAPMPELWSDVWAQVRPSVELALSGTASRFDDLPLTMARHGVGEETWWSFSHSPVRDEHDAVVGLFCVVTETTQRVLTERMLRAREAELLLITDSLPLLIAFIDRGLVYRFANRAYEDWFAMAPEDVVGRHVRDLLDEAGYASRKDAFAKALSGEPARLELDWPCVDGSPRVADIRYLPRRAEDGTVDGFYVFVLDVTDRKQVERMLRETNEDLERRVAERTQQLDQVWRHSRDMLCVADFGARFVSLNPAWTATLGWSAEEMMAPSFLDLVHPDDRDATATAMSGLERGESVVGFENRYRHKNGDYRWLAWNAVPRDGLIYSVVRDVTFDKSQAAALATAETALRQAQKLEAIGQLTGGVAHDFNNLLTVIKSSTDLLKRPELPDARRLRYVGAISDTVDRAAKLTAQLLAFARRQALKPEVFEVGRSLGAIGDMIGTLTGSGIAVDVRVAGAACYVDADPSQFDTAIINMAVNARDAMSGEGDLVIATAEAAGVPAIRGHSPVPGSYVAIAITDTGAGIAQADIERIFEPFFTTKGVGHGTGLGLSQVFGFAKQSGGDVAVESELGRGTTFTLYLPRVEAPLVTGDVDVEPEALVDGHDTCVLVVEDNAEVGTFATQSLAELGYGTVWAANAAEALVELARDAGRFDVVFSDVVMPGMDGIELGREIRRLYLNLPVVLTSGYSHVLAQKGTSGFQLIHKPYSIEELSRVLRRAASRRWHRRIMPEV</sequence>
<dbReference type="EC" id="2.7.13.3" evidence="2"/>
<dbReference type="PROSITE" id="PS50109">
    <property type="entry name" value="HIS_KIN"/>
    <property type="match status" value="1"/>
</dbReference>
<dbReference type="InterPro" id="IPR035965">
    <property type="entry name" value="PAS-like_dom_sf"/>
</dbReference>
<dbReference type="SUPFAM" id="SSF52172">
    <property type="entry name" value="CheY-like"/>
    <property type="match status" value="1"/>
</dbReference>
<dbReference type="CDD" id="cd00130">
    <property type="entry name" value="PAS"/>
    <property type="match status" value="2"/>
</dbReference>
<dbReference type="AlphaFoldDB" id="A0A088B2B4"/>
<dbReference type="SMART" id="SM00086">
    <property type="entry name" value="PAC"/>
    <property type="match status" value="3"/>
</dbReference>
<feature type="domain" description="Histidine kinase" evidence="5">
    <location>
        <begin position="440"/>
        <end position="661"/>
    </location>
</feature>
<feature type="domain" description="PAC" evidence="8">
    <location>
        <begin position="111"/>
        <end position="164"/>
    </location>
</feature>
<accession>A0A088B2B4</accession>
<proteinExistence type="predicted"/>
<dbReference type="Pfam" id="PF00512">
    <property type="entry name" value="HisKA"/>
    <property type="match status" value="1"/>
</dbReference>
<evidence type="ECO:0000256" key="1">
    <source>
        <dbReference type="ARBA" id="ARBA00000085"/>
    </source>
</evidence>